<dbReference type="EMBL" id="LZYZ01000004">
    <property type="protein sequence ID" value="OOM11685.1"/>
    <property type="molecule type" value="Genomic_DNA"/>
</dbReference>
<keyword evidence="1" id="KW-1133">Transmembrane helix</keyword>
<dbReference type="AlphaFoldDB" id="A0A1S8N5I7"/>
<evidence type="ECO:0000256" key="1">
    <source>
        <dbReference type="SAM" id="Phobius"/>
    </source>
</evidence>
<accession>A0A1S8N5I7</accession>
<evidence type="ECO:0000313" key="2">
    <source>
        <dbReference type="EMBL" id="OOM11685.1"/>
    </source>
</evidence>
<protein>
    <submittedName>
        <fullName evidence="2">Uncharacterized protein</fullName>
    </submittedName>
</protein>
<name>A0A1S8N5I7_CLOSA</name>
<feature type="transmembrane region" description="Helical" evidence="1">
    <location>
        <begin position="20"/>
        <end position="39"/>
    </location>
</feature>
<evidence type="ECO:0000313" key="3">
    <source>
        <dbReference type="Proteomes" id="UP000191154"/>
    </source>
</evidence>
<dbReference type="RefSeq" id="WP_077865393.1">
    <property type="nucleotide sequence ID" value="NZ_LZYZ01000004.1"/>
</dbReference>
<feature type="transmembrane region" description="Helical" evidence="1">
    <location>
        <begin position="88"/>
        <end position="107"/>
    </location>
</feature>
<keyword evidence="1" id="KW-0812">Transmembrane</keyword>
<proteinExistence type="predicted"/>
<keyword evidence="1" id="KW-0472">Membrane</keyword>
<feature type="transmembrane region" description="Helical" evidence="1">
    <location>
        <begin position="59"/>
        <end position="81"/>
    </location>
</feature>
<reference evidence="2 3" key="1">
    <citation type="submission" date="2016-05" db="EMBL/GenBank/DDBJ databases">
        <title>Microbial solvent formation.</title>
        <authorList>
            <person name="Poehlein A."/>
            <person name="Montoya Solano J.D."/>
            <person name="Flitsch S."/>
            <person name="Krabben P."/>
            <person name="Duerre P."/>
            <person name="Daniel R."/>
        </authorList>
    </citation>
    <scope>NUCLEOTIDE SEQUENCE [LARGE SCALE GENOMIC DNA]</scope>
    <source>
        <strain evidence="2 3">L1-8</strain>
    </source>
</reference>
<dbReference type="Proteomes" id="UP000191154">
    <property type="component" value="Unassembled WGS sequence"/>
</dbReference>
<comment type="caution">
    <text evidence="2">The sequence shown here is derived from an EMBL/GenBank/DDBJ whole genome shotgun (WGS) entry which is preliminary data.</text>
</comment>
<organism evidence="2 3">
    <name type="scientific">Clostridium saccharobutylicum</name>
    <dbReference type="NCBI Taxonomy" id="169679"/>
    <lineage>
        <taxon>Bacteria</taxon>
        <taxon>Bacillati</taxon>
        <taxon>Bacillota</taxon>
        <taxon>Clostridia</taxon>
        <taxon>Eubacteriales</taxon>
        <taxon>Clostridiaceae</taxon>
        <taxon>Clostridium</taxon>
    </lineage>
</organism>
<sequence>MEEEKIEFKNSKSEEIQKKWFKIILFIYIPISFAIGILLKEFIKTSTYVVYYRSFIGDLTYIPGITLLLICLIVEEIIYFLKCKDNKKIIKLIIALMCICIITYKVIPYSGTYESYKDLRYVIEGTYCEDVQELKNVYINNTTGKLSSRTLYVETSDFKFIVHENIVDDNDFDEFKARFDKVKKVKIKYLPNTEILLSIQPVKD</sequence>
<gene>
    <name evidence="2" type="ORF">CLOSAC_21120</name>
</gene>